<keyword evidence="8" id="KW-1185">Reference proteome</keyword>
<gene>
    <name evidence="7" type="ORF">EGI31_17540</name>
</gene>
<dbReference type="AlphaFoldDB" id="A0AAE3H7W5"/>
<dbReference type="GO" id="GO:0015232">
    <property type="term" value="F:heme transmembrane transporter activity"/>
    <property type="evidence" value="ECO:0007669"/>
    <property type="project" value="InterPro"/>
</dbReference>
<evidence type="ECO:0000256" key="5">
    <source>
        <dbReference type="ARBA" id="ARBA00023136"/>
    </source>
</evidence>
<evidence type="ECO:0000256" key="6">
    <source>
        <dbReference type="SAM" id="Phobius"/>
    </source>
</evidence>
<evidence type="ECO:0000256" key="1">
    <source>
        <dbReference type="ARBA" id="ARBA00004141"/>
    </source>
</evidence>
<name>A0AAE3H7W5_9BACT</name>
<feature type="transmembrane region" description="Helical" evidence="6">
    <location>
        <begin position="197"/>
        <end position="218"/>
    </location>
</feature>
<evidence type="ECO:0000313" key="7">
    <source>
        <dbReference type="EMBL" id="MCP9764745.1"/>
    </source>
</evidence>
<keyword evidence="5 6" id="KW-0472">Membrane</keyword>
<feature type="transmembrane region" description="Helical" evidence="6">
    <location>
        <begin position="158"/>
        <end position="177"/>
    </location>
</feature>
<evidence type="ECO:0000313" key="8">
    <source>
        <dbReference type="Proteomes" id="UP001204144"/>
    </source>
</evidence>
<dbReference type="GO" id="GO:0017004">
    <property type="term" value="P:cytochrome complex assembly"/>
    <property type="evidence" value="ECO:0007669"/>
    <property type="project" value="InterPro"/>
</dbReference>
<dbReference type="InterPro" id="IPR003544">
    <property type="entry name" value="Cyt_c_biogenesis_CcmB"/>
</dbReference>
<organism evidence="7 8">
    <name type="scientific">Lacihabitans soyangensis</name>
    <dbReference type="NCBI Taxonomy" id="869394"/>
    <lineage>
        <taxon>Bacteria</taxon>
        <taxon>Pseudomonadati</taxon>
        <taxon>Bacteroidota</taxon>
        <taxon>Cytophagia</taxon>
        <taxon>Cytophagales</taxon>
        <taxon>Leadbetterellaceae</taxon>
        <taxon>Lacihabitans</taxon>
    </lineage>
</organism>
<sequence length="220" mass="24898">MREIKNLILKDIILEWRQKYAFNGMVLYVVSTVFMCYISFKLKTNSIEAITWNTLFWIIILFSAVNSITKSFIQEKAGRQLYYYQLAKPSSIILAKIIYNFLLMIFLGFLGFFIYSVFMGNKAENLWLYLLSLVLGALGFSASLTLVAGIASKSDNTAGLMAVLSFPILLPILSMLIKLSKNAMDGLAFSSSYDEIMVISGIDLIVIALSYMLFPFLWKS</sequence>
<comment type="similarity">
    <text evidence="2">Belongs to the CcmB/CycW/HelB family.</text>
</comment>
<feature type="transmembrane region" description="Helical" evidence="6">
    <location>
        <begin position="20"/>
        <end position="40"/>
    </location>
</feature>
<reference evidence="7 8" key="1">
    <citation type="submission" date="2018-11" db="EMBL/GenBank/DDBJ databases">
        <title>Novel bacteria species description.</title>
        <authorList>
            <person name="Han J.-H."/>
        </authorList>
    </citation>
    <scope>NUCLEOTIDE SEQUENCE [LARGE SCALE GENOMIC DNA]</scope>
    <source>
        <strain evidence="7 8">KCTC23259</strain>
    </source>
</reference>
<dbReference type="Proteomes" id="UP001204144">
    <property type="component" value="Unassembled WGS sequence"/>
</dbReference>
<accession>A0AAE3H7W5</accession>
<evidence type="ECO:0000256" key="2">
    <source>
        <dbReference type="ARBA" id="ARBA00010544"/>
    </source>
</evidence>
<comment type="subcellular location">
    <subcellularLocation>
        <location evidence="1">Membrane</location>
        <topology evidence="1">Multi-pass membrane protein</topology>
    </subcellularLocation>
</comment>
<comment type="caution">
    <text evidence="7">The sequence shown here is derived from an EMBL/GenBank/DDBJ whole genome shotgun (WGS) entry which is preliminary data.</text>
</comment>
<keyword evidence="4 6" id="KW-1133">Transmembrane helix</keyword>
<feature type="transmembrane region" description="Helical" evidence="6">
    <location>
        <begin position="93"/>
        <end position="115"/>
    </location>
</feature>
<dbReference type="GO" id="GO:0016020">
    <property type="term" value="C:membrane"/>
    <property type="evidence" value="ECO:0007669"/>
    <property type="project" value="UniProtKB-SubCell"/>
</dbReference>
<evidence type="ECO:0000256" key="4">
    <source>
        <dbReference type="ARBA" id="ARBA00022989"/>
    </source>
</evidence>
<dbReference type="Pfam" id="PF03379">
    <property type="entry name" value="CcmB"/>
    <property type="match status" value="1"/>
</dbReference>
<protein>
    <submittedName>
        <fullName evidence="7">ABC transporter permease</fullName>
    </submittedName>
</protein>
<feature type="transmembrane region" description="Helical" evidence="6">
    <location>
        <begin position="127"/>
        <end position="151"/>
    </location>
</feature>
<dbReference type="EMBL" id="RJUF01000176">
    <property type="protein sequence ID" value="MCP9764745.1"/>
    <property type="molecule type" value="Genomic_DNA"/>
</dbReference>
<dbReference type="RefSeq" id="WP_255038514.1">
    <property type="nucleotide sequence ID" value="NZ_RJUF01000176.1"/>
</dbReference>
<proteinExistence type="inferred from homology"/>
<keyword evidence="3 6" id="KW-0812">Transmembrane</keyword>
<evidence type="ECO:0000256" key="3">
    <source>
        <dbReference type="ARBA" id="ARBA00022692"/>
    </source>
</evidence>
<feature type="transmembrane region" description="Helical" evidence="6">
    <location>
        <begin position="52"/>
        <end position="73"/>
    </location>
</feature>